<comment type="caution">
    <text evidence="1">The sequence shown here is derived from an EMBL/GenBank/DDBJ whole genome shotgun (WGS) entry which is preliminary data.</text>
</comment>
<reference evidence="1 2" key="1">
    <citation type="submission" date="2023-04" db="EMBL/GenBank/DDBJ databases">
        <title>A long-awaited taxogenomic arrangement of the family Halomonadaceae.</title>
        <authorList>
            <person name="De La Haba R."/>
            <person name="Chuvochina M."/>
            <person name="Wittouck S."/>
            <person name="Arahal D.R."/>
            <person name="Sanchez-Porro C."/>
            <person name="Hugenholtz P."/>
            <person name="Ventosa A."/>
        </authorList>
    </citation>
    <scope>NUCLEOTIDE SEQUENCE [LARGE SCALE GENOMIC DNA]</scope>
    <source>
        <strain evidence="1 2">DSM 23530</strain>
    </source>
</reference>
<sequence length="146" mass="16650">MNRTQRRAQAKAGRMNRAARMGRAGIDRYIDRARRKMHGMVFRAIPVGDELHGQWSFPAMTPAGDRKQLAEYAEAAPHRWHLRVTVRFVTDDGAYLEEVDGDIGQAVMLGELVDEWQRMLREARARGNPRHLDSEVVEIRPAMGGE</sequence>
<dbReference type="Proteomes" id="UP001264519">
    <property type="component" value="Unassembled WGS sequence"/>
</dbReference>
<name>A0ABU1G4Z9_9GAMM</name>
<keyword evidence="2" id="KW-1185">Reference proteome</keyword>
<organism evidence="1 2">
    <name type="scientific">Halomonas koreensis</name>
    <dbReference type="NCBI Taxonomy" id="245385"/>
    <lineage>
        <taxon>Bacteria</taxon>
        <taxon>Pseudomonadati</taxon>
        <taxon>Pseudomonadota</taxon>
        <taxon>Gammaproteobacteria</taxon>
        <taxon>Oceanospirillales</taxon>
        <taxon>Halomonadaceae</taxon>
        <taxon>Halomonas</taxon>
    </lineage>
</organism>
<proteinExistence type="predicted"/>
<dbReference type="EMBL" id="JARWAK010000013">
    <property type="protein sequence ID" value="MDR5867980.1"/>
    <property type="molecule type" value="Genomic_DNA"/>
</dbReference>
<gene>
    <name evidence="1" type="ORF">QC818_14400</name>
</gene>
<evidence type="ECO:0000313" key="2">
    <source>
        <dbReference type="Proteomes" id="UP001264519"/>
    </source>
</evidence>
<protein>
    <submittedName>
        <fullName evidence="1">Uncharacterized protein</fullName>
    </submittedName>
</protein>
<dbReference type="RefSeq" id="WP_309653561.1">
    <property type="nucleotide sequence ID" value="NZ_JARWAK010000013.1"/>
</dbReference>
<evidence type="ECO:0000313" key="1">
    <source>
        <dbReference type="EMBL" id="MDR5867980.1"/>
    </source>
</evidence>
<accession>A0ABU1G4Z9</accession>